<organism evidence="2 3">
    <name type="scientific">Maritalea porphyrae</name>
    <dbReference type="NCBI Taxonomy" id="880732"/>
    <lineage>
        <taxon>Bacteria</taxon>
        <taxon>Pseudomonadati</taxon>
        <taxon>Pseudomonadota</taxon>
        <taxon>Alphaproteobacteria</taxon>
        <taxon>Hyphomicrobiales</taxon>
        <taxon>Devosiaceae</taxon>
        <taxon>Maritalea</taxon>
    </lineage>
</organism>
<evidence type="ECO:0000256" key="1">
    <source>
        <dbReference type="RuleBase" id="RU003860"/>
    </source>
</evidence>
<dbReference type="PIRSF" id="PIRSF003113">
    <property type="entry name" value="BolA"/>
    <property type="match status" value="1"/>
</dbReference>
<reference evidence="2" key="1">
    <citation type="journal article" date="2014" name="Int. J. Syst. Evol. Microbiol.">
        <title>Complete genome of a new Firmicutes species belonging to the dominant human colonic microbiota ('Ruminococcus bicirculans') reveals two chromosomes and a selective capacity to utilize plant glucans.</title>
        <authorList>
            <consortium name="NISC Comparative Sequencing Program"/>
            <person name="Wegmann U."/>
            <person name="Louis P."/>
            <person name="Goesmann A."/>
            <person name="Henrissat B."/>
            <person name="Duncan S.H."/>
            <person name="Flint H.J."/>
        </authorList>
    </citation>
    <scope>NUCLEOTIDE SEQUENCE</scope>
    <source>
        <strain evidence="2">NBRC 107169</strain>
    </source>
</reference>
<sequence>MSMKQTIIEKLTKEFQPTHLNVIDESELHRGHAGYREGGNSHFRVQIAARSLDGKLRVAQHRAIMECLAEELKETIHAFAIEVSPSSTE</sequence>
<keyword evidence="3" id="KW-1185">Reference proteome</keyword>
<dbReference type="SUPFAM" id="SSF82657">
    <property type="entry name" value="BolA-like"/>
    <property type="match status" value="1"/>
</dbReference>
<dbReference type="PANTHER" id="PTHR46230:SF7">
    <property type="entry name" value="BOLA-LIKE PROTEIN 1"/>
    <property type="match status" value="1"/>
</dbReference>
<comment type="similarity">
    <text evidence="1">Belongs to the BolA/IbaG family.</text>
</comment>
<dbReference type="InterPro" id="IPR002634">
    <property type="entry name" value="BolA"/>
</dbReference>
<proteinExistence type="inferred from homology"/>
<comment type="caution">
    <text evidence="2">The sequence shown here is derived from an EMBL/GenBank/DDBJ whole genome shotgun (WGS) entry which is preliminary data.</text>
</comment>
<dbReference type="EMBL" id="BSNI01000002">
    <property type="protein sequence ID" value="GLQ16513.1"/>
    <property type="molecule type" value="Genomic_DNA"/>
</dbReference>
<dbReference type="PANTHER" id="PTHR46230">
    <property type="match status" value="1"/>
</dbReference>
<dbReference type="Gene3D" id="3.30.300.90">
    <property type="entry name" value="BolA-like"/>
    <property type="match status" value="1"/>
</dbReference>
<dbReference type="InterPro" id="IPR036065">
    <property type="entry name" value="BolA-like_sf"/>
</dbReference>
<reference evidence="2" key="2">
    <citation type="submission" date="2023-01" db="EMBL/GenBank/DDBJ databases">
        <title>Draft genome sequence of Maritalea porphyrae strain NBRC 107169.</title>
        <authorList>
            <person name="Sun Q."/>
            <person name="Mori K."/>
        </authorList>
    </citation>
    <scope>NUCLEOTIDE SEQUENCE</scope>
    <source>
        <strain evidence="2">NBRC 107169</strain>
    </source>
</reference>
<protein>
    <submittedName>
        <fullName evidence="2">BolA family transcriptional regulator</fullName>
    </submittedName>
</protein>
<gene>
    <name evidence="2" type="ORF">GCM10007879_07620</name>
</gene>
<dbReference type="RefSeq" id="WP_284362160.1">
    <property type="nucleotide sequence ID" value="NZ_BSNI01000002.1"/>
</dbReference>
<evidence type="ECO:0000313" key="2">
    <source>
        <dbReference type="EMBL" id="GLQ16513.1"/>
    </source>
</evidence>
<dbReference type="Proteomes" id="UP001161405">
    <property type="component" value="Unassembled WGS sequence"/>
</dbReference>
<evidence type="ECO:0000313" key="3">
    <source>
        <dbReference type="Proteomes" id="UP001161405"/>
    </source>
</evidence>
<name>A0ABQ5UMR8_9HYPH</name>
<accession>A0ABQ5UMR8</accession>
<dbReference type="Pfam" id="PF01722">
    <property type="entry name" value="BolA"/>
    <property type="match status" value="1"/>
</dbReference>